<evidence type="ECO:0000313" key="3">
    <source>
        <dbReference type="EMBL" id="CCO14007.1"/>
    </source>
</evidence>
<proteinExistence type="predicted"/>
<feature type="compositionally biased region" description="Basic and acidic residues" evidence="1">
    <location>
        <begin position="71"/>
        <end position="100"/>
    </location>
</feature>
<dbReference type="RefSeq" id="XP_007515128.1">
    <property type="nucleotide sequence ID" value="XM_007515066.1"/>
</dbReference>
<keyword evidence="2" id="KW-0732">Signal</keyword>
<feature type="region of interest" description="Disordered" evidence="1">
    <location>
        <begin position="63"/>
        <end position="169"/>
    </location>
</feature>
<evidence type="ECO:0000313" key="4">
    <source>
        <dbReference type="Proteomes" id="UP000198341"/>
    </source>
</evidence>
<feature type="compositionally biased region" description="Acidic residues" evidence="1">
    <location>
        <begin position="504"/>
        <end position="514"/>
    </location>
</feature>
<dbReference type="AlphaFoldDB" id="K8E8P5"/>
<keyword evidence="4" id="KW-1185">Reference proteome</keyword>
<dbReference type="KEGG" id="bpg:Bathy01g01990"/>
<feature type="region of interest" description="Disordered" evidence="1">
    <location>
        <begin position="461"/>
        <end position="538"/>
    </location>
</feature>
<feature type="compositionally biased region" description="Low complexity" evidence="1">
    <location>
        <begin position="462"/>
        <end position="478"/>
    </location>
</feature>
<reference evidence="3 4" key="1">
    <citation type="submission" date="2011-10" db="EMBL/GenBank/DDBJ databases">
        <authorList>
            <person name="Genoscope - CEA"/>
        </authorList>
    </citation>
    <scope>NUCLEOTIDE SEQUENCE [LARGE SCALE GENOMIC DNA]</scope>
    <source>
        <strain evidence="3 4">RCC 1105</strain>
    </source>
</reference>
<organism evidence="3 4">
    <name type="scientific">Bathycoccus prasinos</name>
    <dbReference type="NCBI Taxonomy" id="41875"/>
    <lineage>
        <taxon>Eukaryota</taxon>
        <taxon>Viridiplantae</taxon>
        <taxon>Chlorophyta</taxon>
        <taxon>Mamiellophyceae</taxon>
        <taxon>Mamiellales</taxon>
        <taxon>Bathycoccaceae</taxon>
        <taxon>Bathycoccus</taxon>
    </lineage>
</organism>
<gene>
    <name evidence="3" type="ORF">Bathy01g01990</name>
</gene>
<evidence type="ECO:0000256" key="1">
    <source>
        <dbReference type="SAM" id="MobiDB-lite"/>
    </source>
</evidence>
<feature type="compositionally biased region" description="Low complexity" evidence="1">
    <location>
        <begin position="488"/>
        <end position="503"/>
    </location>
</feature>
<dbReference type="Proteomes" id="UP000198341">
    <property type="component" value="Chromosome 1"/>
</dbReference>
<protein>
    <submittedName>
        <fullName evidence="3">Uncharacterized protein</fullName>
    </submittedName>
</protein>
<feature type="compositionally biased region" description="Low complexity" evidence="1">
    <location>
        <begin position="138"/>
        <end position="152"/>
    </location>
</feature>
<feature type="compositionally biased region" description="Polar residues" evidence="1">
    <location>
        <begin position="31"/>
        <end position="43"/>
    </location>
</feature>
<feature type="compositionally biased region" description="Acidic residues" evidence="1">
    <location>
        <begin position="521"/>
        <end position="534"/>
    </location>
</feature>
<dbReference type="GeneID" id="19017934"/>
<feature type="signal peptide" evidence="2">
    <location>
        <begin position="1"/>
        <end position="24"/>
    </location>
</feature>
<sequence>MGGRNEIACAVIGTALLMTSSSSSSMVEAAQQGSVQSSSNQTPRRAAFVRTPITNHERAQYLRRAQQQSTEQKRLQLERNAKQKLAATEKVERMQAEAKGKLGLSSKKKAAVAEKDDEEEMVPLKKSAAKKEETDGMTTTTKSTTSSSSSSHVKVHSHAAPKASELEEADEFESFNPLDLFAALEGTKKTPFEKQTTASGEVVENAVLNKKDKLSSVFATMLGSMMEVSRGVDESTGTTVSSNNSCVKATRNVAVSCFKEYSAINEDVKAGKLSADESTEKMELLRETCADKSRVINTQCVKPIAEMCSSQVQEIKKECAKGIVGSEELTLNKALDSASAAAQRCAAQASSLLKSCMKQSKTLSPDLKELAMIDSKAEERAKEIKKEKEIQDKVNESMKDLSFSSSSSTLAQKEEVVTMPQPGEQVEVVAASKPVIVARHHSSSLSKMKLPVVTEDVEEVEPAATTVSTTTPTATVQTLSVPQPVLSTAAADATATTTTTTIEEQPEEEEEEEKEQQQQPEETEEEQAVDEEADSGCAGALSKVTAECQLSYKQINDKVKSGEVEEAAGKEQIAVAARQCVAKTMLATSNCVDKVQRRRLMSLAK</sequence>
<feature type="region of interest" description="Disordered" evidence="1">
    <location>
        <begin position="399"/>
        <end position="420"/>
    </location>
</feature>
<feature type="chain" id="PRO_5003917212" evidence="2">
    <location>
        <begin position="25"/>
        <end position="605"/>
    </location>
</feature>
<name>K8E8P5_9CHLO</name>
<evidence type="ECO:0000256" key="2">
    <source>
        <dbReference type="SAM" id="SignalP"/>
    </source>
</evidence>
<dbReference type="EMBL" id="FO082278">
    <property type="protein sequence ID" value="CCO14007.1"/>
    <property type="molecule type" value="Genomic_DNA"/>
</dbReference>
<feature type="region of interest" description="Disordered" evidence="1">
    <location>
        <begin position="22"/>
        <end position="45"/>
    </location>
</feature>
<accession>K8E8P5</accession>